<dbReference type="EMBL" id="JBHRSV010000008">
    <property type="protein sequence ID" value="MFC2925789.1"/>
    <property type="molecule type" value="Genomic_DNA"/>
</dbReference>
<dbReference type="RefSeq" id="WP_343165466.1">
    <property type="nucleotide sequence ID" value="NZ_JBHRSV010000008.1"/>
</dbReference>
<accession>A0ABV6ZWQ3</accession>
<proteinExistence type="predicted"/>
<feature type="transmembrane region" description="Helical" evidence="1">
    <location>
        <begin position="85"/>
        <end position="103"/>
    </location>
</feature>
<keyword evidence="3" id="KW-1185">Reference proteome</keyword>
<keyword evidence="1" id="KW-1133">Transmembrane helix</keyword>
<reference evidence="3" key="1">
    <citation type="journal article" date="2019" name="Int. J. Syst. Evol. Microbiol.">
        <title>The Global Catalogue of Microorganisms (GCM) 10K type strain sequencing project: providing services to taxonomists for standard genome sequencing and annotation.</title>
        <authorList>
            <consortium name="The Broad Institute Genomics Platform"/>
            <consortium name="The Broad Institute Genome Sequencing Center for Infectious Disease"/>
            <person name="Wu L."/>
            <person name="Ma J."/>
        </authorList>
    </citation>
    <scope>NUCLEOTIDE SEQUENCE [LARGE SCALE GENOMIC DNA]</scope>
    <source>
        <strain evidence="3">KCTC 52487</strain>
    </source>
</reference>
<name>A0ABV6ZWQ3_9PROT</name>
<organism evidence="2 3">
    <name type="scientific">Hyphobacterium vulgare</name>
    <dbReference type="NCBI Taxonomy" id="1736751"/>
    <lineage>
        <taxon>Bacteria</taxon>
        <taxon>Pseudomonadati</taxon>
        <taxon>Pseudomonadota</taxon>
        <taxon>Alphaproteobacteria</taxon>
        <taxon>Maricaulales</taxon>
        <taxon>Maricaulaceae</taxon>
        <taxon>Hyphobacterium</taxon>
    </lineage>
</organism>
<dbReference type="Proteomes" id="UP001595379">
    <property type="component" value="Unassembled WGS sequence"/>
</dbReference>
<protein>
    <submittedName>
        <fullName evidence="2">Uncharacterized protein</fullName>
    </submittedName>
</protein>
<evidence type="ECO:0000313" key="2">
    <source>
        <dbReference type="EMBL" id="MFC2925789.1"/>
    </source>
</evidence>
<evidence type="ECO:0000256" key="1">
    <source>
        <dbReference type="SAM" id="Phobius"/>
    </source>
</evidence>
<sequence length="139" mass="14575">MTPWARFVRMSMDGMAAWAMAVAVATLVLLIGLFSLAGIMPDSPGAIAGFFFAVLVYTAVLSAIPATLAVWTLRLTHAPRGWSDALAGALMGPILSHAILGGFDFSPESFKLADIMLAVAGAAGGIAYWYFAGRPGRRV</sequence>
<keyword evidence="1" id="KW-0812">Transmembrane</keyword>
<keyword evidence="1" id="KW-0472">Membrane</keyword>
<comment type="caution">
    <text evidence="2">The sequence shown here is derived from an EMBL/GenBank/DDBJ whole genome shotgun (WGS) entry which is preliminary data.</text>
</comment>
<feature type="transmembrane region" description="Helical" evidence="1">
    <location>
        <begin position="115"/>
        <end position="132"/>
    </location>
</feature>
<gene>
    <name evidence="2" type="ORF">ACFOOR_06695</name>
</gene>
<feature type="transmembrane region" description="Helical" evidence="1">
    <location>
        <begin position="47"/>
        <end position="73"/>
    </location>
</feature>
<evidence type="ECO:0000313" key="3">
    <source>
        <dbReference type="Proteomes" id="UP001595379"/>
    </source>
</evidence>